<dbReference type="EMBL" id="VSRR010064698">
    <property type="protein sequence ID" value="MPC84189.1"/>
    <property type="molecule type" value="Genomic_DNA"/>
</dbReference>
<reference evidence="2 3" key="1">
    <citation type="submission" date="2019-05" db="EMBL/GenBank/DDBJ databases">
        <title>Another draft genome of Portunus trituberculatus and its Hox gene families provides insights of decapod evolution.</title>
        <authorList>
            <person name="Jeong J.-H."/>
            <person name="Song I."/>
            <person name="Kim S."/>
            <person name="Choi T."/>
            <person name="Kim D."/>
            <person name="Ryu S."/>
            <person name="Kim W."/>
        </authorList>
    </citation>
    <scope>NUCLEOTIDE SEQUENCE [LARGE SCALE GENOMIC DNA]</scope>
    <source>
        <tissue evidence="2">Muscle</tissue>
    </source>
</reference>
<evidence type="ECO:0000313" key="2">
    <source>
        <dbReference type="EMBL" id="MPC84189.1"/>
    </source>
</evidence>
<sequence>MEVQSEDELDGYITTSETVEDDDSVEEENQEGLKMTGTCEKMAEKKQKKLKR</sequence>
<name>A0A5B7IQ02_PORTR</name>
<evidence type="ECO:0000256" key="1">
    <source>
        <dbReference type="SAM" id="MobiDB-lite"/>
    </source>
</evidence>
<comment type="caution">
    <text evidence="2">The sequence shown here is derived from an EMBL/GenBank/DDBJ whole genome shotgun (WGS) entry which is preliminary data.</text>
</comment>
<proteinExistence type="predicted"/>
<dbReference type="Proteomes" id="UP000324222">
    <property type="component" value="Unassembled WGS sequence"/>
</dbReference>
<dbReference type="AlphaFoldDB" id="A0A5B7IQ02"/>
<feature type="compositionally biased region" description="Acidic residues" evidence="1">
    <location>
        <begin position="1"/>
        <end position="10"/>
    </location>
</feature>
<keyword evidence="3" id="KW-1185">Reference proteome</keyword>
<feature type="region of interest" description="Disordered" evidence="1">
    <location>
        <begin position="1"/>
        <end position="33"/>
    </location>
</feature>
<organism evidence="2 3">
    <name type="scientific">Portunus trituberculatus</name>
    <name type="common">Swimming crab</name>
    <name type="synonym">Neptunus trituberculatus</name>
    <dbReference type="NCBI Taxonomy" id="210409"/>
    <lineage>
        <taxon>Eukaryota</taxon>
        <taxon>Metazoa</taxon>
        <taxon>Ecdysozoa</taxon>
        <taxon>Arthropoda</taxon>
        <taxon>Crustacea</taxon>
        <taxon>Multicrustacea</taxon>
        <taxon>Malacostraca</taxon>
        <taxon>Eumalacostraca</taxon>
        <taxon>Eucarida</taxon>
        <taxon>Decapoda</taxon>
        <taxon>Pleocyemata</taxon>
        <taxon>Brachyura</taxon>
        <taxon>Eubrachyura</taxon>
        <taxon>Portunoidea</taxon>
        <taxon>Portunidae</taxon>
        <taxon>Portuninae</taxon>
        <taxon>Portunus</taxon>
    </lineage>
</organism>
<evidence type="ECO:0000313" key="3">
    <source>
        <dbReference type="Proteomes" id="UP000324222"/>
    </source>
</evidence>
<accession>A0A5B7IQ02</accession>
<protein>
    <submittedName>
        <fullName evidence="2">Uncharacterized protein</fullName>
    </submittedName>
</protein>
<gene>
    <name evidence="2" type="ORF">E2C01_078917</name>
</gene>
<feature type="compositionally biased region" description="Acidic residues" evidence="1">
    <location>
        <begin position="18"/>
        <end position="30"/>
    </location>
</feature>